<evidence type="ECO:0000256" key="1">
    <source>
        <dbReference type="ARBA" id="ARBA00023054"/>
    </source>
</evidence>
<dbReference type="Gene3D" id="1.20.1060.20">
    <property type="match status" value="1"/>
</dbReference>
<dbReference type="SUPFAM" id="SSF75553">
    <property type="entry name" value="Smc hinge domain"/>
    <property type="match status" value="1"/>
</dbReference>
<dbReference type="AlphaFoldDB" id="A0A1D2N6V1"/>
<dbReference type="InterPro" id="IPR027417">
    <property type="entry name" value="P-loop_NTPase"/>
</dbReference>
<evidence type="ECO:0000259" key="4">
    <source>
        <dbReference type="SMART" id="SM00968"/>
    </source>
</evidence>
<dbReference type="Gene3D" id="3.30.70.1620">
    <property type="match status" value="1"/>
</dbReference>
<feature type="coiled-coil region" evidence="3">
    <location>
        <begin position="949"/>
        <end position="1018"/>
    </location>
</feature>
<dbReference type="GO" id="GO:0005634">
    <property type="term" value="C:nucleus"/>
    <property type="evidence" value="ECO:0007669"/>
    <property type="project" value="UniProtKB-SubCell"/>
</dbReference>
<dbReference type="InterPro" id="IPR024704">
    <property type="entry name" value="SMC"/>
</dbReference>
<dbReference type="SMART" id="SM00968">
    <property type="entry name" value="SMC_hinge"/>
    <property type="match status" value="1"/>
</dbReference>
<evidence type="ECO:0000256" key="3">
    <source>
        <dbReference type="SAM" id="Coils"/>
    </source>
</evidence>
<dbReference type="InterPro" id="IPR010935">
    <property type="entry name" value="SMC_hinge"/>
</dbReference>
<evidence type="ECO:0000313" key="6">
    <source>
        <dbReference type="Proteomes" id="UP000094527"/>
    </source>
</evidence>
<dbReference type="GO" id="GO:0016887">
    <property type="term" value="F:ATP hydrolysis activity"/>
    <property type="evidence" value="ECO:0007669"/>
    <property type="project" value="InterPro"/>
</dbReference>
<feature type="coiled-coil region" evidence="3">
    <location>
        <begin position="687"/>
        <end position="806"/>
    </location>
</feature>
<dbReference type="Pfam" id="PF02463">
    <property type="entry name" value="SMC_N"/>
    <property type="match status" value="2"/>
</dbReference>
<feature type="coiled-coil region" evidence="3">
    <location>
        <begin position="269"/>
        <end position="354"/>
    </location>
</feature>
<evidence type="ECO:0000256" key="2">
    <source>
        <dbReference type="PIRNR" id="PIRNR005719"/>
    </source>
</evidence>
<dbReference type="PANTHER" id="PTHR43977">
    <property type="entry name" value="STRUCTURAL MAINTENANCE OF CHROMOSOMES PROTEIN 3"/>
    <property type="match status" value="1"/>
</dbReference>
<dbReference type="GO" id="GO:0051276">
    <property type="term" value="P:chromosome organization"/>
    <property type="evidence" value="ECO:0007669"/>
    <property type="project" value="InterPro"/>
</dbReference>
<feature type="coiled-coil region" evidence="3">
    <location>
        <begin position="181"/>
        <end position="240"/>
    </location>
</feature>
<keyword evidence="1 3" id="KW-0175">Coiled coil</keyword>
<dbReference type="PIRSF" id="PIRSF005719">
    <property type="entry name" value="SMC"/>
    <property type="match status" value="1"/>
</dbReference>
<name>A0A1D2N6V1_ORCCI</name>
<gene>
    <name evidence="5" type="ORF">Ocin01_05689</name>
</gene>
<proteinExistence type="inferred from homology"/>
<keyword evidence="2" id="KW-0539">Nucleus</keyword>
<dbReference type="Pfam" id="PF06470">
    <property type="entry name" value="SMC_hinge"/>
    <property type="match status" value="1"/>
</dbReference>
<reference evidence="5 6" key="1">
    <citation type="journal article" date="2016" name="Genome Biol. Evol.">
        <title>Gene Family Evolution Reflects Adaptation to Soil Environmental Stressors in the Genome of the Collembolan Orchesella cincta.</title>
        <authorList>
            <person name="Faddeeva-Vakhrusheva A."/>
            <person name="Derks M.F."/>
            <person name="Anvar S.Y."/>
            <person name="Agamennone V."/>
            <person name="Suring W."/>
            <person name="Smit S."/>
            <person name="van Straalen N.M."/>
            <person name="Roelofs D."/>
        </authorList>
    </citation>
    <scope>NUCLEOTIDE SEQUENCE [LARGE SCALE GENOMIC DNA]</scope>
    <source>
        <tissue evidence="5">Mixed pool</tissue>
    </source>
</reference>
<dbReference type="Proteomes" id="UP000094527">
    <property type="component" value="Unassembled WGS sequence"/>
</dbReference>
<dbReference type="OrthoDB" id="431497at2759"/>
<dbReference type="SUPFAM" id="SSF52540">
    <property type="entry name" value="P-loop containing nucleoside triphosphate hydrolases"/>
    <property type="match status" value="1"/>
</dbReference>
<feature type="coiled-coil region" evidence="3">
    <location>
        <begin position="417"/>
        <end position="486"/>
    </location>
</feature>
<dbReference type="OMA" id="GQKTVCA"/>
<dbReference type="GO" id="GO:0005524">
    <property type="term" value="F:ATP binding"/>
    <property type="evidence" value="ECO:0007669"/>
    <property type="project" value="InterPro"/>
</dbReference>
<comment type="subcellular location">
    <subcellularLocation>
        <location evidence="2">Nucleus</location>
    </subcellularLocation>
</comment>
<dbReference type="SUPFAM" id="SSF57997">
    <property type="entry name" value="Tropomyosin"/>
    <property type="match status" value="1"/>
</dbReference>
<keyword evidence="6" id="KW-1185">Reference proteome</keyword>
<sequence>MFIKEIAICGFKSYKDKIVINDIFNGLNVIVGRNGSGKSNIFAAIEFALTLEYKYMKPEARNALIHHGRTITDPAYVEISFDNSDQKLPINEETVTFKRVLSSKKDKFFVNGKELTNAKQFLDLAGFTNPYFIVKQGRVHDLALATDAGRLKIISDVAGTTAYDDKISDCRRSFDEATEKQKEISDMMTELATRKESLENEVAEQKRYMKKDQSKRAIEYVLHEREMQVIQRNISDLEERRSKSTSLQQPVRIKLDRTCRDSNILKRDIGEMKIRVKQLQDLRDEYEASRNSIASNLASYKQELADVRNRNTASSSEYDVPQLEDQIEAQNKELQDIDTELDDLKEQIDQLHYEKCQLDIRMKEMTEVEHRKKAFKNPTQYRNHLQKTLRNIDEKLVLGKTSVEKANTSISATKTMLLEETETLENIRQNLASYESQIRSINQGLEDNRIKQCSTKTELDSIWRELSETDQELGQQKERVARLEDECKKCYGGAVLEGWKGVKKVIDDLRNTGRHQEVVQGYYGLVTEHIQCDSNLDTAIEVAAGKKLVYHIVQSKNVAKVILRQFNTRKLRGEVNFLPIDGLIFNCPNLPQDLRFAKPLINSVQYDAEVARVIEFILGHTLLCDSLETATAMMRQYKLQCVTLDGEKVSKVGVMAGGHNRRGPQKLELQRTKNVDDHKLMELIQSKSALDNKSNFMNENHKSLKQEQEKLNLKKAKLSAKKHCSVCEVKTQEKKVQALKELLETQGRELVNLKSNCKALEEKKRICQSELDGSAGEDEIVAVKNIRAVMQRYNDAMKELSLKQNEKSGIEGRLLQSRTMYYKKLDSSMEAEKPVDDKEATRLADLIKTLNPQVTKMQSKIDEAHRELVALEKKMVDKQKELDKLLDTEGKLKDELNVLCADLESFAENYLHWHTKLQEHNAAAGKLGSIPANLANYEDLREKELLHKLKKLNLKLKNKVEINQKAIQQFNELSEKYAVFQEQIKEYESEGQDISLLLKDLENKKGEAMLRNVRVLQEQFGKIFRSIVPKGNAELMLYGENITVDCNKDINSANLIEMAGQNMFLGVSVSVNFLGQQLHNMRSLAQLSGGQKSIVALSLILAIQTIDPVPFYLFDEVDQALDSAYRDSVAKVIAEMSERSQFICTTFRKEIVDVADKVYGVSCQNNCSHVQPISDTQALDFVVESSDPGISSMASSISPNGSYYHNSSTA</sequence>
<protein>
    <recommendedName>
        <fullName evidence="2">Structural maintenance of chromosomes protein</fullName>
    </recommendedName>
</protein>
<feature type="domain" description="SMC hinge" evidence="4">
    <location>
        <begin position="520"/>
        <end position="634"/>
    </location>
</feature>
<dbReference type="STRING" id="48709.A0A1D2N6V1"/>
<accession>A0A1D2N6V1</accession>
<comment type="caution">
    <text evidence="5">The sequence shown here is derived from an EMBL/GenBank/DDBJ whole genome shotgun (WGS) entry which is preliminary data.</text>
</comment>
<organism evidence="5 6">
    <name type="scientific">Orchesella cincta</name>
    <name type="common">Springtail</name>
    <name type="synonym">Podura cincta</name>
    <dbReference type="NCBI Taxonomy" id="48709"/>
    <lineage>
        <taxon>Eukaryota</taxon>
        <taxon>Metazoa</taxon>
        <taxon>Ecdysozoa</taxon>
        <taxon>Arthropoda</taxon>
        <taxon>Hexapoda</taxon>
        <taxon>Collembola</taxon>
        <taxon>Entomobryomorpha</taxon>
        <taxon>Entomobryoidea</taxon>
        <taxon>Orchesellidae</taxon>
        <taxon>Orchesellinae</taxon>
        <taxon>Orchesella</taxon>
    </lineage>
</organism>
<dbReference type="InterPro" id="IPR003395">
    <property type="entry name" value="RecF/RecN/SMC_N"/>
</dbReference>
<evidence type="ECO:0000313" key="5">
    <source>
        <dbReference type="EMBL" id="ODN00988.1"/>
    </source>
</evidence>
<feature type="coiled-coil region" evidence="3">
    <location>
        <begin position="854"/>
        <end position="888"/>
    </location>
</feature>
<dbReference type="EMBL" id="LJIJ01000177">
    <property type="protein sequence ID" value="ODN00988.1"/>
    <property type="molecule type" value="Genomic_DNA"/>
</dbReference>
<dbReference type="InterPro" id="IPR036277">
    <property type="entry name" value="SMC_hinge_sf"/>
</dbReference>
<dbReference type="GO" id="GO:0005694">
    <property type="term" value="C:chromosome"/>
    <property type="evidence" value="ECO:0007669"/>
    <property type="project" value="InterPro"/>
</dbReference>
<dbReference type="Gene3D" id="3.40.50.300">
    <property type="entry name" value="P-loop containing nucleotide triphosphate hydrolases"/>
    <property type="match status" value="2"/>
</dbReference>
<comment type="similarity">
    <text evidence="2">Belongs to the SMC family.</text>
</comment>